<evidence type="ECO:0000313" key="3">
    <source>
        <dbReference type="Proteomes" id="UP001139721"/>
    </source>
</evidence>
<organism evidence="2 3">
    <name type="scientific">Legionella maioricensis</name>
    <dbReference type="NCBI Taxonomy" id="2896528"/>
    <lineage>
        <taxon>Bacteria</taxon>
        <taxon>Pseudomonadati</taxon>
        <taxon>Pseudomonadota</taxon>
        <taxon>Gammaproteobacteria</taxon>
        <taxon>Legionellales</taxon>
        <taxon>Legionellaceae</taxon>
        <taxon>Legionella</taxon>
    </lineage>
</organism>
<accession>A0A9X2IAB7</accession>
<dbReference type="EMBL" id="JAJKBJ010000003">
    <property type="protein sequence ID" value="MCL9683301.1"/>
    <property type="molecule type" value="Genomic_DNA"/>
</dbReference>
<comment type="caution">
    <text evidence="2">The sequence shown here is derived from an EMBL/GenBank/DDBJ whole genome shotgun (WGS) entry which is preliminary data.</text>
</comment>
<protein>
    <submittedName>
        <fullName evidence="2">Uncharacterized protein</fullName>
    </submittedName>
</protein>
<evidence type="ECO:0000313" key="2">
    <source>
        <dbReference type="EMBL" id="MCL9683301.1"/>
    </source>
</evidence>
<dbReference type="AlphaFoldDB" id="A0A9X2IAB7"/>
<keyword evidence="3" id="KW-1185">Reference proteome</keyword>
<dbReference type="Proteomes" id="UP001139721">
    <property type="component" value="Unassembled WGS sequence"/>
</dbReference>
<feature type="region of interest" description="Disordered" evidence="1">
    <location>
        <begin position="1"/>
        <end position="41"/>
    </location>
</feature>
<proteinExistence type="predicted"/>
<dbReference type="RefSeq" id="WP_250419428.1">
    <property type="nucleotide sequence ID" value="NZ_JAJKBJ010000003.1"/>
</dbReference>
<reference evidence="2" key="1">
    <citation type="submission" date="2021-11" db="EMBL/GenBank/DDBJ databases">
        <title>Legionella maioricencis sp. nov., a new species isolated from hot water samples in Mallorca.</title>
        <authorList>
            <person name="Crespi S."/>
            <person name="Drasar V."/>
            <person name="Salva-Serra F."/>
            <person name="Jaen-Luchoro D."/>
            <person name="Pineiro-Iglesias B."/>
            <person name="Aliaga F."/>
            <person name="Fernandez-Juarez V."/>
            <person name="Coll G."/>
            <person name="Moore E.R.B."/>
            <person name="Bennasar-Figueras A."/>
        </authorList>
    </citation>
    <scope>NUCLEOTIDE SEQUENCE</scope>
    <source>
        <strain evidence="2">HCPI-6</strain>
    </source>
</reference>
<sequence>MTIHSTSKMLASMVGKSKPKSAETVDQELREFSEPQLKPSQEMEHLLANILGASATKKYSPMD</sequence>
<name>A0A9X2IAB7_9GAMM</name>
<gene>
    <name evidence="2" type="ORF">LOX96_04290</name>
</gene>
<feature type="compositionally biased region" description="Basic and acidic residues" evidence="1">
    <location>
        <begin position="20"/>
        <end position="33"/>
    </location>
</feature>
<evidence type="ECO:0000256" key="1">
    <source>
        <dbReference type="SAM" id="MobiDB-lite"/>
    </source>
</evidence>